<dbReference type="EMBL" id="LNYU01000090">
    <property type="protein sequence ID" value="KTD53821.1"/>
    <property type="molecule type" value="Genomic_DNA"/>
</dbReference>
<dbReference type="Proteomes" id="UP000054703">
    <property type="component" value="Unassembled WGS sequence"/>
</dbReference>
<proteinExistence type="predicted"/>
<reference evidence="2 3" key="1">
    <citation type="submission" date="2015-11" db="EMBL/GenBank/DDBJ databases">
        <title>Genomic analysis of 38 Legionella species identifies large and diverse effector repertoires.</title>
        <authorList>
            <person name="Burstein D."/>
            <person name="Amaro F."/>
            <person name="Zusman T."/>
            <person name="Lifshitz Z."/>
            <person name="Cohen O."/>
            <person name="Gilbert J.A."/>
            <person name="Pupko T."/>
            <person name="Shuman H.A."/>
            <person name="Segal G."/>
        </authorList>
    </citation>
    <scope>NUCLEOTIDE SEQUENCE [LARGE SCALE GENOMIC DNA]</scope>
    <source>
        <strain evidence="2 3">SC-63-C7</strain>
    </source>
</reference>
<dbReference type="PANTHER" id="PTHR33408:SF2">
    <property type="entry name" value="TRANSPOSASE DDE DOMAIN-CONTAINING PROTEIN"/>
    <property type="match status" value="1"/>
</dbReference>
<name>A0A0W0YA59_9GAMM</name>
<comment type="caution">
    <text evidence="2">The sequence shown here is derived from an EMBL/GenBank/DDBJ whole genome shotgun (WGS) entry which is preliminary data.</text>
</comment>
<evidence type="ECO:0000313" key="2">
    <source>
        <dbReference type="EMBL" id="KTD53821.1"/>
    </source>
</evidence>
<dbReference type="RefSeq" id="WP_058515411.1">
    <property type="nucleotide sequence ID" value="NZ_CAAAIH010000113.1"/>
</dbReference>
<sequence>MTDSILLDANASLDSLTLKEKDINSILIEKGKRTISNKTHISKTDPDATLAFKSGTPRTLKYKAHVTTDGSNRIILAIKITTGAIHDSVPYLEQLNYVKQNVLSSLNETIADRAYGSGEIISFLRAQALTTYIPLFSSRSGSSENSIVEGFQYDSIQNQYVCPQNAILKPCKSQGDTTIYISSTKDCKQCSFSPNCLAKIKNKGSARYVTRNKYAELYNQMKNEMEQQYFKEKLYERMWKLEGVMNELKNYHDLKRAQYRGLENTQIQAYFAAMALNIKRLIFFILYEIALILIQL</sequence>
<dbReference type="PATRIC" id="fig|45074.5.peg.3748"/>
<dbReference type="OrthoDB" id="5635346at2"/>
<dbReference type="InterPro" id="IPR025668">
    <property type="entry name" value="Tnp_DDE_dom"/>
</dbReference>
<dbReference type="Pfam" id="PF13751">
    <property type="entry name" value="DDE_Tnp_1_6"/>
    <property type="match status" value="1"/>
</dbReference>
<gene>
    <name evidence="2" type="ORF">Lsan_3485</name>
</gene>
<accession>A0A0W0YA59</accession>
<dbReference type="STRING" id="45074.Lsan_3485"/>
<keyword evidence="3" id="KW-1185">Reference proteome</keyword>
<evidence type="ECO:0000259" key="1">
    <source>
        <dbReference type="Pfam" id="PF13751"/>
    </source>
</evidence>
<feature type="domain" description="Transposase DDE" evidence="1">
    <location>
        <begin position="161"/>
        <end position="282"/>
    </location>
</feature>
<protein>
    <submittedName>
        <fullName evidence="2">Transposase</fullName>
    </submittedName>
</protein>
<evidence type="ECO:0000313" key="3">
    <source>
        <dbReference type="Proteomes" id="UP000054703"/>
    </source>
</evidence>
<organism evidence="2 3">
    <name type="scientific">Legionella santicrucis</name>
    <dbReference type="NCBI Taxonomy" id="45074"/>
    <lineage>
        <taxon>Bacteria</taxon>
        <taxon>Pseudomonadati</taxon>
        <taxon>Pseudomonadota</taxon>
        <taxon>Gammaproteobacteria</taxon>
        <taxon>Legionellales</taxon>
        <taxon>Legionellaceae</taxon>
        <taxon>Legionella</taxon>
    </lineage>
</organism>
<dbReference type="AlphaFoldDB" id="A0A0W0YA59"/>
<dbReference type="PANTHER" id="PTHR33408">
    <property type="entry name" value="TRANSPOSASE"/>
    <property type="match status" value="1"/>
</dbReference>